<organism evidence="8 9">
    <name type="scientific">Eptatretus burgeri</name>
    <name type="common">Inshore hagfish</name>
    <dbReference type="NCBI Taxonomy" id="7764"/>
    <lineage>
        <taxon>Eukaryota</taxon>
        <taxon>Metazoa</taxon>
        <taxon>Chordata</taxon>
        <taxon>Craniata</taxon>
        <taxon>Vertebrata</taxon>
        <taxon>Cyclostomata</taxon>
        <taxon>Myxini</taxon>
        <taxon>Myxiniformes</taxon>
        <taxon>Myxinidae</taxon>
        <taxon>Eptatretinae</taxon>
        <taxon>Eptatretus</taxon>
    </lineage>
</organism>
<dbReference type="SUPFAM" id="SSF49785">
    <property type="entry name" value="Galactose-binding domain-like"/>
    <property type="match status" value="1"/>
</dbReference>
<dbReference type="Gene3D" id="2.60.120.260">
    <property type="entry name" value="Galactose-binding domain-like"/>
    <property type="match status" value="1"/>
</dbReference>
<dbReference type="Pfam" id="PF13620">
    <property type="entry name" value="CarboxypepD_reg"/>
    <property type="match status" value="1"/>
</dbReference>
<feature type="region of interest" description="Disordered" evidence="5">
    <location>
        <begin position="1"/>
        <end position="20"/>
    </location>
</feature>
<keyword evidence="9" id="KW-1185">Reference proteome</keyword>
<evidence type="ECO:0000256" key="4">
    <source>
        <dbReference type="PROSITE-ProRule" id="PRU01379"/>
    </source>
</evidence>
<evidence type="ECO:0000256" key="2">
    <source>
        <dbReference type="ARBA" id="ARBA00010241"/>
    </source>
</evidence>
<dbReference type="AlphaFoldDB" id="A0A8C4PW41"/>
<evidence type="ECO:0000256" key="1">
    <source>
        <dbReference type="ARBA" id="ARBA00005988"/>
    </source>
</evidence>
<feature type="domain" description="Peptidase M14" evidence="7">
    <location>
        <begin position="256"/>
        <end position="533"/>
    </location>
</feature>
<dbReference type="Pfam" id="PF00754">
    <property type="entry name" value="F5_F8_type_C"/>
    <property type="match status" value="1"/>
</dbReference>
<dbReference type="Pfam" id="PF00246">
    <property type="entry name" value="Peptidase_M14"/>
    <property type="match status" value="2"/>
</dbReference>
<dbReference type="Ensembl" id="ENSEBUT00000001087.1">
    <property type="protein sequence ID" value="ENSEBUP00000000781.1"/>
    <property type="gene ID" value="ENSEBUG00000000721.1"/>
</dbReference>
<dbReference type="PRINTS" id="PR00765">
    <property type="entry name" value="CRBOXYPTASEA"/>
</dbReference>
<dbReference type="GO" id="GO:0016485">
    <property type="term" value="P:protein processing"/>
    <property type="evidence" value="ECO:0007669"/>
    <property type="project" value="TreeGrafter"/>
</dbReference>
<dbReference type="PROSITE" id="PS01285">
    <property type="entry name" value="FA58C_1"/>
    <property type="match status" value="1"/>
</dbReference>
<evidence type="ECO:0000313" key="9">
    <source>
        <dbReference type="Proteomes" id="UP000694388"/>
    </source>
</evidence>
<dbReference type="InterPro" id="IPR008969">
    <property type="entry name" value="CarboxyPept-like_regulatory"/>
</dbReference>
<dbReference type="CDD" id="cd11308">
    <property type="entry name" value="Peptidase_M14NE-CP-C_like"/>
    <property type="match status" value="1"/>
</dbReference>
<accession>A0A8C4PW41</accession>
<dbReference type="GO" id="GO:0008270">
    <property type="term" value="F:zinc ion binding"/>
    <property type="evidence" value="ECO:0007669"/>
    <property type="project" value="InterPro"/>
</dbReference>
<dbReference type="PROSITE" id="PS50022">
    <property type="entry name" value="FA58C_3"/>
    <property type="match status" value="1"/>
</dbReference>
<dbReference type="FunFam" id="2.60.40.1120:FF:000009">
    <property type="entry name" value="adipocyte enhancer-binding protein 1"/>
    <property type="match status" value="1"/>
</dbReference>
<dbReference type="GO" id="GO:0004181">
    <property type="term" value="F:metallocarboxypeptidase activity"/>
    <property type="evidence" value="ECO:0007669"/>
    <property type="project" value="InterPro"/>
</dbReference>
<comment type="similarity">
    <text evidence="2">Belongs to the neurexin family.</text>
</comment>
<reference evidence="8" key="1">
    <citation type="submission" date="2025-08" db="UniProtKB">
        <authorList>
            <consortium name="Ensembl"/>
        </authorList>
    </citation>
    <scope>IDENTIFICATION</scope>
</reference>
<dbReference type="PROSITE" id="PS52035">
    <property type="entry name" value="PEPTIDASE_M14"/>
    <property type="match status" value="1"/>
</dbReference>
<dbReference type="CDD" id="cd00057">
    <property type="entry name" value="FA58C"/>
    <property type="match status" value="1"/>
</dbReference>
<evidence type="ECO:0000259" key="7">
    <source>
        <dbReference type="PROSITE" id="PS52035"/>
    </source>
</evidence>
<dbReference type="SMART" id="SM00631">
    <property type="entry name" value="Zn_pept"/>
    <property type="match status" value="1"/>
</dbReference>
<dbReference type="PROSITE" id="PS01286">
    <property type="entry name" value="FA58C_2"/>
    <property type="match status" value="1"/>
</dbReference>
<dbReference type="SUPFAM" id="SSF49464">
    <property type="entry name" value="Carboxypeptidase regulatory domain-like"/>
    <property type="match status" value="1"/>
</dbReference>
<evidence type="ECO:0000313" key="8">
    <source>
        <dbReference type="Ensembl" id="ENSEBUP00000000781.1"/>
    </source>
</evidence>
<dbReference type="InterPro" id="IPR000421">
    <property type="entry name" value="FA58C"/>
</dbReference>
<feature type="domain" description="F5/8 type C" evidence="6">
    <location>
        <begin position="68"/>
        <end position="227"/>
    </location>
</feature>
<comment type="similarity">
    <text evidence="1 4">Belongs to the peptidase M14 family.</text>
</comment>
<dbReference type="PANTHER" id="PTHR11532:SF94">
    <property type="entry name" value="CARBOXYPEPTIDASE D-LIKE"/>
    <property type="match status" value="1"/>
</dbReference>
<evidence type="ECO:0000256" key="3">
    <source>
        <dbReference type="ARBA" id="ARBA00023180"/>
    </source>
</evidence>
<dbReference type="GeneTree" id="ENSGT00940000156414"/>
<protein>
    <submittedName>
        <fullName evidence="8">Carboxypeptidase X, M14 family member 2</fullName>
    </submittedName>
</protein>
<feature type="active site" description="Proton donor/acceptor" evidence="4">
    <location>
        <position position="503"/>
    </location>
</feature>
<keyword evidence="3" id="KW-0325">Glycoprotein</keyword>
<dbReference type="SUPFAM" id="SSF53187">
    <property type="entry name" value="Zn-dependent exopeptidases"/>
    <property type="match status" value="1"/>
</dbReference>
<dbReference type="InterPro" id="IPR050753">
    <property type="entry name" value="Peptidase_M14_domain"/>
</dbReference>
<dbReference type="PANTHER" id="PTHR11532">
    <property type="entry name" value="PROTEASE M14 CARBOXYPEPTIDASE"/>
    <property type="match status" value="1"/>
</dbReference>
<reference evidence="8" key="2">
    <citation type="submission" date="2025-09" db="UniProtKB">
        <authorList>
            <consortium name="Ensembl"/>
        </authorList>
    </citation>
    <scope>IDENTIFICATION</scope>
</reference>
<name>A0A8C4PW41_EPTBU</name>
<dbReference type="InterPro" id="IPR000834">
    <property type="entry name" value="Peptidase_M14"/>
</dbReference>
<dbReference type="GO" id="GO:0006518">
    <property type="term" value="P:peptide metabolic process"/>
    <property type="evidence" value="ECO:0007669"/>
    <property type="project" value="TreeGrafter"/>
</dbReference>
<dbReference type="Gene3D" id="2.60.40.1120">
    <property type="entry name" value="Carboxypeptidase-like, regulatory domain"/>
    <property type="match status" value="1"/>
</dbReference>
<dbReference type="Gene3D" id="3.40.630.10">
    <property type="entry name" value="Zn peptidases"/>
    <property type="match status" value="2"/>
</dbReference>
<dbReference type="SMART" id="SM00231">
    <property type="entry name" value="FA58C"/>
    <property type="match status" value="1"/>
</dbReference>
<dbReference type="FunFam" id="2.60.120.260:FF:000016">
    <property type="entry name" value="Contactin-associated protein-like 4 isoform 1"/>
    <property type="match status" value="1"/>
</dbReference>
<sequence length="634" mass="71520">MRSSPCHWPKRAARPSIGPGRGEVMQTVFLTVVGSDWLSGSHLTRSTLIGQGPPRGSSLNSAHHGVGQTCPPLRLESLGVEDFQMQASSAQRFGLGAHRGRLNIQAGILEEDEFAGAWCAAHRDRSQWLQVDTQRLTLFTGIITQGRNSLWSTDWVTQYMVSFSNDTQSWINYRNETDDVIFPGNSDTDTPVLNNLAQPVLARYVRVRPQGWNWRGHICLRLEVLGCPEPGLNPPLTPFHLPSPLHTILTDNLDFRHHNHKGMRQIMKMINEKCPDITRVYNIGKSFGGLKMYAVEITDNPGKHELGEPEFRYVAGIHGNEMVYKLGSELAGWTYGRRTLSGIDLENNFPDLNSILWAAEHLAAGRHAVQNHHVPLPQWYTTTNIMVAHEMRAVIRWMEKFPFVLGGNLQSGEMVVSYPFYKVHPPRQSKIATFTPDEAVFRWLALVFATTHRTISSRSRRVCHTNDFAKDHGIVNGASWHSTTGSMGDFSYLHTNCFELSMELSCDKFPHSSELSLEWENSREALLVFMEQVHRGIKGMVMNPKGKGIASAIISIDEIKHDVTTGVGGDYWRLLNPGEYQVSASKKGYIKARRTCSVGYKIGATVCNFKLRRSRELFKRHTIRSGIWQRAHTQ</sequence>
<dbReference type="InterPro" id="IPR008979">
    <property type="entry name" value="Galactose-bd-like_sf"/>
</dbReference>
<dbReference type="Proteomes" id="UP000694388">
    <property type="component" value="Unplaced"/>
</dbReference>
<evidence type="ECO:0000259" key="6">
    <source>
        <dbReference type="PROSITE" id="PS50022"/>
    </source>
</evidence>
<dbReference type="OMA" id="MWFSSFT"/>
<proteinExistence type="inferred from homology"/>
<dbReference type="GO" id="GO:0005615">
    <property type="term" value="C:extracellular space"/>
    <property type="evidence" value="ECO:0007669"/>
    <property type="project" value="TreeGrafter"/>
</dbReference>
<evidence type="ECO:0000256" key="5">
    <source>
        <dbReference type="SAM" id="MobiDB-lite"/>
    </source>
</evidence>